<reference evidence="2" key="1">
    <citation type="submission" date="2022-09" db="EMBL/GenBank/DDBJ databases">
        <title>Whole genome shotgun sequence of Streptomyces albidoflavus NBRC 12854.</title>
        <authorList>
            <person name="Komaki H."/>
            <person name="Tamura T."/>
        </authorList>
    </citation>
    <scope>NUCLEOTIDE SEQUENCE</scope>
    <source>
        <strain evidence="2">NBRC 12854</strain>
    </source>
</reference>
<name>A0AA37BVG6_9ACTN</name>
<evidence type="ECO:0000313" key="3">
    <source>
        <dbReference type="Proteomes" id="UP001051844"/>
    </source>
</evidence>
<gene>
    <name evidence="2" type="ORF">ScoT_16790</name>
</gene>
<dbReference type="EMBL" id="BNDZ01000005">
    <property type="protein sequence ID" value="GHI45505.1"/>
    <property type="molecule type" value="Genomic_DNA"/>
</dbReference>
<evidence type="ECO:0000256" key="1">
    <source>
        <dbReference type="SAM" id="MobiDB-lite"/>
    </source>
</evidence>
<protein>
    <submittedName>
        <fullName evidence="2">Uncharacterized protein</fullName>
    </submittedName>
</protein>
<dbReference type="Proteomes" id="UP001051844">
    <property type="component" value="Unassembled WGS sequence"/>
</dbReference>
<sequence length="86" mass="9054">MLDGESRWALVPLASFVSTGSPRKPLASGSADRIQGAGSGMGVRAECAGSERREKGRLMNDGRNSGRFARRERAHGRGTLRAVAAA</sequence>
<feature type="compositionally biased region" description="Basic and acidic residues" evidence="1">
    <location>
        <begin position="49"/>
        <end position="60"/>
    </location>
</feature>
<evidence type="ECO:0000313" key="2">
    <source>
        <dbReference type="EMBL" id="GHI45505.1"/>
    </source>
</evidence>
<proteinExistence type="predicted"/>
<organism evidence="2 3">
    <name type="scientific">Streptomyces albidoflavus</name>
    <dbReference type="NCBI Taxonomy" id="1886"/>
    <lineage>
        <taxon>Bacteria</taxon>
        <taxon>Bacillati</taxon>
        <taxon>Actinomycetota</taxon>
        <taxon>Actinomycetes</taxon>
        <taxon>Kitasatosporales</taxon>
        <taxon>Streptomycetaceae</taxon>
        <taxon>Streptomyces</taxon>
        <taxon>Streptomyces albidoflavus group</taxon>
    </lineage>
</organism>
<feature type="compositionally biased region" description="Basic residues" evidence="1">
    <location>
        <begin position="68"/>
        <end position="78"/>
    </location>
</feature>
<dbReference type="AlphaFoldDB" id="A0AA37BVG6"/>
<comment type="caution">
    <text evidence="2">The sequence shown here is derived from an EMBL/GenBank/DDBJ whole genome shotgun (WGS) entry which is preliminary data.</text>
</comment>
<accession>A0AA37BVG6</accession>
<feature type="region of interest" description="Disordered" evidence="1">
    <location>
        <begin position="19"/>
        <end position="86"/>
    </location>
</feature>